<keyword evidence="9 15" id="KW-0675">Receptor</keyword>
<feature type="domain" description="TonB-dependent receptor-like beta-barrel" evidence="13">
    <location>
        <begin position="300"/>
        <end position="739"/>
    </location>
</feature>
<comment type="caution">
    <text evidence="15">The sequence shown here is derived from an EMBL/GenBank/DDBJ whole genome shotgun (WGS) entry which is preliminary data.</text>
</comment>
<accession>A0A4R1BNS7</accession>
<keyword evidence="6" id="KW-0732">Signal</keyword>
<keyword evidence="5 11" id="KW-0812">Transmembrane</keyword>
<dbReference type="InterPro" id="IPR036942">
    <property type="entry name" value="Beta-barrel_TonB_sf"/>
</dbReference>
<evidence type="ECO:0000256" key="11">
    <source>
        <dbReference type="PROSITE-ProRule" id="PRU01360"/>
    </source>
</evidence>
<protein>
    <submittedName>
        <fullName evidence="15">TonB-dependent receptor</fullName>
    </submittedName>
</protein>
<evidence type="ECO:0000313" key="16">
    <source>
        <dbReference type="Proteomes" id="UP000295443"/>
    </source>
</evidence>
<sequence length="763" mass="82358">MRRAQTMPCPRPHRGSRWPNFRPFLRIGIRSMSNSSHCLATGLLAGVMVSAAAVAADDTAVLPEVVVSATRTEKTVDEAPGFNAVVGRGELEQRSLESLDEAVNEVPGVYVRRGKGLMDTLSSISMHGIPDGSRSLVLLDGAVLNDAYTGAVAYGGLPAEFLTRVEVAEGPASALYGGNAMGGVTQFVTRLPDKTEFQAKLGFGDAFKDGEALANMRRLVLTGGTRLDNGLRLFAGLSGQSSDGFPTDMVTSTTAPAAGLSGYQTITDTKGSLRYLYGDKGDNGWSDRNALVKAEMPLADGTRLRASWLGTRYRYDYDDAHAYASNALGDAVYYPSEASYAGGQGGHERNLWQAGLERPLAGGVVNVGLTYNDIGKSWYVTPGSTSATTLDGGPGTYSGTASHYVSADLQWTRDAGLAHTVTVGTTLRRDQADNEEYLLADWTDEDARGAIKYRAGGVSRNAALFVQDEWRLAPDLTAYLGVRGDWWRISDGYAEQFTAPAFSERYASRSASAVSPKASLVWKARPDLVVKLSAGKAFRPPTAYDLYRTWKSSSGTTFAGNPELEPERLTSWDLGAETSPWRGGLVRLDYFENYMSDLIYSTGSCSGSGCIRPKENVGKAFGRGVIVAVEQQFGAALHLFANATFNDAEITENSANPALEGKDLQHLPKTMLNLGVSGRHGAWDYYLARRYASKRYGTDDNSDVVSGVPGAFDAYAVVDARVGYRLTKNARVALSIDNLLDREYYASYRAPGRSWLVELGLEW</sequence>
<dbReference type="Gene3D" id="2.40.170.20">
    <property type="entry name" value="TonB-dependent receptor, beta-barrel domain"/>
    <property type="match status" value="1"/>
</dbReference>
<dbReference type="AlphaFoldDB" id="A0A4R1BNS7"/>
<name>A0A4R1BNS7_9PROT</name>
<dbReference type="SUPFAM" id="SSF56935">
    <property type="entry name" value="Porins"/>
    <property type="match status" value="1"/>
</dbReference>
<evidence type="ECO:0000256" key="6">
    <source>
        <dbReference type="ARBA" id="ARBA00022729"/>
    </source>
</evidence>
<dbReference type="PANTHER" id="PTHR30069">
    <property type="entry name" value="TONB-DEPENDENT OUTER MEMBRANE RECEPTOR"/>
    <property type="match status" value="1"/>
</dbReference>
<dbReference type="PROSITE" id="PS52016">
    <property type="entry name" value="TONB_DEPENDENT_REC_3"/>
    <property type="match status" value="1"/>
</dbReference>
<evidence type="ECO:0000313" key="15">
    <source>
        <dbReference type="EMBL" id="TCJ18935.1"/>
    </source>
</evidence>
<dbReference type="Gene3D" id="2.170.130.10">
    <property type="entry name" value="TonB-dependent receptor, plug domain"/>
    <property type="match status" value="1"/>
</dbReference>
<evidence type="ECO:0000256" key="5">
    <source>
        <dbReference type="ARBA" id="ARBA00022692"/>
    </source>
</evidence>
<dbReference type="InterPro" id="IPR037066">
    <property type="entry name" value="Plug_dom_sf"/>
</dbReference>
<dbReference type="InterPro" id="IPR012910">
    <property type="entry name" value="Plug_dom"/>
</dbReference>
<evidence type="ECO:0000256" key="12">
    <source>
        <dbReference type="RuleBase" id="RU003357"/>
    </source>
</evidence>
<evidence type="ECO:0000256" key="3">
    <source>
        <dbReference type="ARBA" id="ARBA00022448"/>
    </source>
</evidence>
<dbReference type="PANTHER" id="PTHR30069:SF29">
    <property type="entry name" value="HEMOGLOBIN AND HEMOGLOBIN-HAPTOGLOBIN-BINDING PROTEIN 1-RELATED"/>
    <property type="match status" value="1"/>
</dbReference>
<comment type="subcellular location">
    <subcellularLocation>
        <location evidence="1 11">Cell outer membrane</location>
        <topology evidence="1 11">Multi-pass membrane protein</topology>
    </subcellularLocation>
</comment>
<proteinExistence type="inferred from homology"/>
<dbReference type="OrthoDB" id="9760620at2"/>
<evidence type="ECO:0000256" key="7">
    <source>
        <dbReference type="ARBA" id="ARBA00023077"/>
    </source>
</evidence>
<keyword evidence="3 11" id="KW-0813">Transport</keyword>
<dbReference type="InterPro" id="IPR039426">
    <property type="entry name" value="TonB-dep_rcpt-like"/>
</dbReference>
<evidence type="ECO:0000256" key="9">
    <source>
        <dbReference type="ARBA" id="ARBA00023170"/>
    </source>
</evidence>
<evidence type="ECO:0000256" key="8">
    <source>
        <dbReference type="ARBA" id="ARBA00023136"/>
    </source>
</evidence>
<comment type="similarity">
    <text evidence="2 11 12">Belongs to the TonB-dependent receptor family.</text>
</comment>
<organism evidence="15 16">
    <name type="scientific">Parasulfuritortus cantonensis</name>
    <dbReference type="NCBI Taxonomy" id="2528202"/>
    <lineage>
        <taxon>Bacteria</taxon>
        <taxon>Pseudomonadati</taxon>
        <taxon>Pseudomonadota</taxon>
        <taxon>Betaproteobacteria</taxon>
        <taxon>Nitrosomonadales</taxon>
        <taxon>Thiobacillaceae</taxon>
        <taxon>Parasulfuritortus</taxon>
    </lineage>
</organism>
<gene>
    <name evidence="15" type="ORF">EZJ19_01645</name>
</gene>
<dbReference type="Pfam" id="PF00593">
    <property type="entry name" value="TonB_dep_Rec_b-barrel"/>
    <property type="match status" value="1"/>
</dbReference>
<evidence type="ECO:0000259" key="14">
    <source>
        <dbReference type="Pfam" id="PF07715"/>
    </source>
</evidence>
<reference evidence="15 16" key="1">
    <citation type="submission" date="2019-03" db="EMBL/GenBank/DDBJ databases">
        <title>Genome sequence of Thiobacillaceae bacterium LSR1, a sulfur-oxidizing bacterium isolated from freshwater sediment.</title>
        <authorList>
            <person name="Li S."/>
        </authorList>
    </citation>
    <scope>NUCLEOTIDE SEQUENCE [LARGE SCALE GENOMIC DNA]</scope>
    <source>
        <strain evidence="15 16">LSR1</strain>
    </source>
</reference>
<dbReference type="EMBL" id="SJZB01000008">
    <property type="protein sequence ID" value="TCJ18935.1"/>
    <property type="molecule type" value="Genomic_DNA"/>
</dbReference>
<evidence type="ECO:0000256" key="1">
    <source>
        <dbReference type="ARBA" id="ARBA00004571"/>
    </source>
</evidence>
<evidence type="ECO:0000259" key="13">
    <source>
        <dbReference type="Pfam" id="PF00593"/>
    </source>
</evidence>
<dbReference type="Proteomes" id="UP000295443">
    <property type="component" value="Unassembled WGS sequence"/>
</dbReference>
<dbReference type="GO" id="GO:0015344">
    <property type="term" value="F:siderophore uptake transmembrane transporter activity"/>
    <property type="evidence" value="ECO:0007669"/>
    <property type="project" value="TreeGrafter"/>
</dbReference>
<keyword evidence="8 11" id="KW-0472">Membrane</keyword>
<dbReference type="GO" id="GO:0044718">
    <property type="term" value="P:siderophore transmembrane transport"/>
    <property type="evidence" value="ECO:0007669"/>
    <property type="project" value="TreeGrafter"/>
</dbReference>
<evidence type="ECO:0000256" key="10">
    <source>
        <dbReference type="ARBA" id="ARBA00023237"/>
    </source>
</evidence>
<keyword evidence="16" id="KW-1185">Reference proteome</keyword>
<evidence type="ECO:0000256" key="2">
    <source>
        <dbReference type="ARBA" id="ARBA00009810"/>
    </source>
</evidence>
<dbReference type="InterPro" id="IPR000531">
    <property type="entry name" value="Beta-barrel_TonB"/>
</dbReference>
<keyword evidence="4 11" id="KW-1134">Transmembrane beta strand</keyword>
<feature type="domain" description="TonB-dependent receptor plug" evidence="14">
    <location>
        <begin position="77"/>
        <end position="184"/>
    </location>
</feature>
<dbReference type="GO" id="GO:0009279">
    <property type="term" value="C:cell outer membrane"/>
    <property type="evidence" value="ECO:0007669"/>
    <property type="project" value="UniProtKB-SubCell"/>
</dbReference>
<keyword evidence="7 12" id="KW-0798">TonB box</keyword>
<dbReference type="CDD" id="cd01347">
    <property type="entry name" value="ligand_gated_channel"/>
    <property type="match status" value="1"/>
</dbReference>
<dbReference type="Pfam" id="PF07715">
    <property type="entry name" value="Plug"/>
    <property type="match status" value="1"/>
</dbReference>
<keyword evidence="10 11" id="KW-0998">Cell outer membrane</keyword>
<evidence type="ECO:0000256" key="4">
    <source>
        <dbReference type="ARBA" id="ARBA00022452"/>
    </source>
</evidence>